<dbReference type="PANTHER" id="PTHR19384:SF84">
    <property type="entry name" value="METHIONINE SYNTHASE REDUCTASE"/>
    <property type="match status" value="1"/>
</dbReference>
<evidence type="ECO:0000256" key="6">
    <source>
        <dbReference type="ARBA" id="ARBA00040659"/>
    </source>
</evidence>
<name>A0A553RNX2_9TELE</name>
<evidence type="ECO:0000313" key="8">
    <source>
        <dbReference type="EMBL" id="TRZ03880.1"/>
    </source>
</evidence>
<dbReference type="FunFam" id="1.20.990.10:FF:000007">
    <property type="entry name" value="Methionine synthase reductase"/>
    <property type="match status" value="1"/>
</dbReference>
<dbReference type="STRING" id="623744.A0A553RNX2"/>
<comment type="cofactor">
    <cofactor evidence="1">
        <name>FAD</name>
        <dbReference type="ChEBI" id="CHEBI:57692"/>
    </cofactor>
</comment>
<evidence type="ECO:0000256" key="3">
    <source>
        <dbReference type="ARBA" id="ARBA00022827"/>
    </source>
</evidence>
<dbReference type="Gene3D" id="1.20.990.10">
    <property type="entry name" value="NADPH-cytochrome p450 Reductase, Chain A, domain 3"/>
    <property type="match status" value="1"/>
</dbReference>
<keyword evidence="9" id="KW-1185">Reference proteome</keyword>
<feature type="non-terminal residue" evidence="8">
    <location>
        <position position="166"/>
    </location>
</feature>
<reference evidence="8 9" key="1">
    <citation type="journal article" date="2019" name="Sci. Data">
        <title>Hybrid genome assembly and annotation of Danionella translucida.</title>
        <authorList>
            <person name="Kadobianskyi M."/>
            <person name="Schulze L."/>
            <person name="Schuelke M."/>
            <person name="Judkewitz B."/>
        </authorList>
    </citation>
    <scope>NUCLEOTIDE SEQUENCE [LARGE SCALE GENOMIC DNA]</scope>
    <source>
        <strain evidence="8 9">Bolton</strain>
    </source>
</reference>
<dbReference type="Pfam" id="PF00667">
    <property type="entry name" value="FAD_binding_1"/>
    <property type="match status" value="1"/>
</dbReference>
<dbReference type="GO" id="GO:0005829">
    <property type="term" value="C:cytosol"/>
    <property type="evidence" value="ECO:0007669"/>
    <property type="project" value="TreeGrafter"/>
</dbReference>
<dbReference type="OrthoDB" id="1856718at2759"/>
<sequence length="166" mass="18572">PVSKAVRLTQGDGVKTTILLELDISGQEVVYQPGDAFDILCPNRESEVEALLLRLDLEMQKNYAVQVSLLKNNKKKAAKVPLHIPMNSSLLFVLTWCLEIRSAPKKVFVRALAECTHNASERRRLLELCSKEGSADYNCFIRDSDVCVLDLLLAFPSCRPPLSLMI</sequence>
<gene>
    <name evidence="8" type="ORF">DNTS_017052</name>
</gene>
<dbReference type="AlphaFoldDB" id="A0A553RNX2"/>
<evidence type="ECO:0000256" key="5">
    <source>
        <dbReference type="ARBA" id="ARBA00039088"/>
    </source>
</evidence>
<feature type="domain" description="Sulfite reductase [NADPH] flavoprotein alpha-component-like FAD-binding" evidence="7">
    <location>
        <begin position="2"/>
        <end position="165"/>
    </location>
</feature>
<dbReference type="GO" id="GO:0030586">
    <property type="term" value="F:[methionine synthase] reductase (NADPH) activity"/>
    <property type="evidence" value="ECO:0007669"/>
    <property type="project" value="UniProtKB-EC"/>
</dbReference>
<dbReference type="GO" id="GO:0009086">
    <property type="term" value="P:methionine biosynthetic process"/>
    <property type="evidence" value="ECO:0007669"/>
    <property type="project" value="TreeGrafter"/>
</dbReference>
<protein>
    <recommendedName>
        <fullName evidence="6">Methionine synthase reductase</fullName>
        <ecNumber evidence="5">1.16.1.8</ecNumber>
    </recommendedName>
</protein>
<dbReference type="GO" id="GO:0050667">
    <property type="term" value="P:homocysteine metabolic process"/>
    <property type="evidence" value="ECO:0007669"/>
    <property type="project" value="TreeGrafter"/>
</dbReference>
<evidence type="ECO:0000259" key="7">
    <source>
        <dbReference type="Pfam" id="PF00667"/>
    </source>
</evidence>
<keyword evidence="4" id="KW-0560">Oxidoreductase</keyword>
<dbReference type="GO" id="GO:0010181">
    <property type="term" value="F:FMN binding"/>
    <property type="evidence" value="ECO:0007669"/>
    <property type="project" value="TreeGrafter"/>
</dbReference>
<comment type="caution">
    <text evidence="8">The sequence shown here is derived from an EMBL/GenBank/DDBJ whole genome shotgun (WGS) entry which is preliminary data.</text>
</comment>
<evidence type="ECO:0000256" key="2">
    <source>
        <dbReference type="ARBA" id="ARBA00022630"/>
    </source>
</evidence>
<evidence type="ECO:0000313" key="9">
    <source>
        <dbReference type="Proteomes" id="UP000316079"/>
    </source>
</evidence>
<dbReference type="InterPro" id="IPR017938">
    <property type="entry name" value="Riboflavin_synthase-like_b-brl"/>
</dbReference>
<accession>A0A553RNX2</accession>
<dbReference type="SUPFAM" id="SSF63380">
    <property type="entry name" value="Riboflavin synthase domain-like"/>
    <property type="match status" value="1"/>
</dbReference>
<dbReference type="EMBL" id="SRMA01003059">
    <property type="protein sequence ID" value="TRZ03880.1"/>
    <property type="molecule type" value="Genomic_DNA"/>
</dbReference>
<proteinExistence type="predicted"/>
<dbReference type="EC" id="1.16.1.8" evidence="5"/>
<dbReference type="InterPro" id="IPR023173">
    <property type="entry name" value="NADPH_Cyt_P450_Rdtase_alpha"/>
</dbReference>
<dbReference type="InterPro" id="IPR003097">
    <property type="entry name" value="CysJ-like_FAD-binding"/>
</dbReference>
<evidence type="ECO:0000256" key="1">
    <source>
        <dbReference type="ARBA" id="ARBA00001974"/>
    </source>
</evidence>
<keyword evidence="3" id="KW-0274">FAD</keyword>
<keyword evidence="2" id="KW-0285">Flavoprotein</keyword>
<dbReference type="GO" id="GO:0050660">
    <property type="term" value="F:flavin adenine dinucleotide binding"/>
    <property type="evidence" value="ECO:0007669"/>
    <property type="project" value="TreeGrafter"/>
</dbReference>
<dbReference type="PANTHER" id="PTHR19384">
    <property type="entry name" value="NITRIC OXIDE SYNTHASE-RELATED"/>
    <property type="match status" value="1"/>
</dbReference>
<evidence type="ECO:0000256" key="4">
    <source>
        <dbReference type="ARBA" id="ARBA00023002"/>
    </source>
</evidence>
<feature type="non-terminal residue" evidence="8">
    <location>
        <position position="1"/>
    </location>
</feature>
<organism evidence="8 9">
    <name type="scientific">Danionella cerebrum</name>
    <dbReference type="NCBI Taxonomy" id="2873325"/>
    <lineage>
        <taxon>Eukaryota</taxon>
        <taxon>Metazoa</taxon>
        <taxon>Chordata</taxon>
        <taxon>Craniata</taxon>
        <taxon>Vertebrata</taxon>
        <taxon>Euteleostomi</taxon>
        <taxon>Actinopterygii</taxon>
        <taxon>Neopterygii</taxon>
        <taxon>Teleostei</taxon>
        <taxon>Ostariophysi</taxon>
        <taxon>Cypriniformes</taxon>
        <taxon>Danionidae</taxon>
        <taxon>Danioninae</taxon>
        <taxon>Danionella</taxon>
    </lineage>
</organism>
<dbReference type="Proteomes" id="UP000316079">
    <property type="component" value="Unassembled WGS sequence"/>
</dbReference>